<dbReference type="EMBL" id="LNZC01000027">
    <property type="protein sequence ID" value="KTD76908.1"/>
    <property type="molecule type" value="Genomic_DNA"/>
</dbReference>
<dbReference type="Proteomes" id="UP000054662">
    <property type="component" value="Unassembled WGS sequence"/>
</dbReference>
<dbReference type="PANTHER" id="PTHR30435">
    <property type="entry name" value="FLAGELLAR PROTEIN"/>
    <property type="match status" value="1"/>
</dbReference>
<dbReference type="GO" id="GO:0009425">
    <property type="term" value="C:bacterial-type flagellum basal body"/>
    <property type="evidence" value="ECO:0007669"/>
    <property type="project" value="UniProtKB-SubCell"/>
</dbReference>
<evidence type="ECO:0000259" key="5">
    <source>
        <dbReference type="Pfam" id="PF07559"/>
    </source>
</evidence>
<keyword evidence="6" id="KW-0966">Cell projection</keyword>
<dbReference type="OrthoDB" id="9804559at2"/>
<name>A0A0W1A6A3_9GAMM</name>
<dbReference type="STRING" id="45076.Lwor_2133"/>
<sequence>MRIKTILISVALLFVTPLYASTLFNLTSEPVIFYQCPISITNNPFDLALSNGGYFVVSPNKKKGELLFTRVGQMYLDKNNYFRINDNNYLLAITKKPDTNQLQKLKIPTKNLPAKATSKIHFIINFPALLTDTDEYRHSLTIYDSLSSSHVLTIKSARITANSWQIRVFIDDVERDMGTLSFNTSGLLSTQEGLNHVPWPTPYGMKQLKIDFKTSTQYASPYNVQLAERNGYSSGIVVGASITEDGAISLIYSNGQYRLLKHRIAVALFANPEFLERVNPASFRPTEKSGQAMIHWSNSEKNVVSGLLETDCT</sequence>
<accession>A0A0W1A6A3</accession>
<dbReference type="InterPro" id="IPR011491">
    <property type="entry name" value="FlgE_D2"/>
</dbReference>
<comment type="similarity">
    <text evidence="2 4">Belongs to the flagella basal body rod proteins family.</text>
</comment>
<dbReference type="PANTHER" id="PTHR30435:SF19">
    <property type="entry name" value="FLAGELLAR BASAL-BODY ROD PROTEIN FLGG"/>
    <property type="match status" value="1"/>
</dbReference>
<keyword evidence="7" id="KW-1185">Reference proteome</keyword>
<proteinExistence type="inferred from homology"/>
<organism evidence="6 7">
    <name type="scientific">Legionella worsleiensis</name>
    <dbReference type="NCBI Taxonomy" id="45076"/>
    <lineage>
        <taxon>Bacteria</taxon>
        <taxon>Pseudomonadati</taxon>
        <taxon>Pseudomonadota</taxon>
        <taxon>Gammaproteobacteria</taxon>
        <taxon>Legionellales</taxon>
        <taxon>Legionellaceae</taxon>
        <taxon>Legionella</taxon>
    </lineage>
</organism>
<dbReference type="AlphaFoldDB" id="A0A0W1A6A3"/>
<dbReference type="Pfam" id="PF07559">
    <property type="entry name" value="FlgE_D2"/>
    <property type="match status" value="1"/>
</dbReference>
<dbReference type="InterPro" id="IPR037925">
    <property type="entry name" value="FlgE/F/G-like"/>
</dbReference>
<comment type="subcellular location">
    <subcellularLocation>
        <location evidence="1 4">Bacterial flagellum basal body</location>
    </subcellularLocation>
</comment>
<keyword evidence="6" id="KW-0969">Cilium</keyword>
<dbReference type="Gene3D" id="2.60.98.20">
    <property type="entry name" value="Flagellar hook protein FlgE"/>
    <property type="match status" value="1"/>
</dbReference>
<dbReference type="InterPro" id="IPR020013">
    <property type="entry name" value="Flagellar_FlgE/F/G"/>
</dbReference>
<evidence type="ECO:0000256" key="3">
    <source>
        <dbReference type="ARBA" id="ARBA00023143"/>
    </source>
</evidence>
<evidence type="ECO:0000313" key="7">
    <source>
        <dbReference type="Proteomes" id="UP000054662"/>
    </source>
</evidence>
<dbReference type="SUPFAM" id="SSF117143">
    <property type="entry name" value="Flagellar hook protein flgE"/>
    <property type="match status" value="1"/>
</dbReference>
<protein>
    <submittedName>
        <fullName evidence="6">Flagellar hook protein FlgE</fullName>
    </submittedName>
</protein>
<keyword evidence="3 4" id="KW-0975">Bacterial flagellum</keyword>
<evidence type="ECO:0000256" key="1">
    <source>
        <dbReference type="ARBA" id="ARBA00004117"/>
    </source>
</evidence>
<keyword evidence="6" id="KW-0282">Flagellum</keyword>
<gene>
    <name evidence="6" type="primary">flgE_3</name>
    <name evidence="6" type="ORF">Lwor_2133</name>
</gene>
<dbReference type="RefSeq" id="WP_058493894.1">
    <property type="nucleotide sequence ID" value="NZ_CBCRUR010000008.1"/>
</dbReference>
<evidence type="ECO:0000256" key="2">
    <source>
        <dbReference type="ARBA" id="ARBA00009677"/>
    </source>
</evidence>
<evidence type="ECO:0000256" key="4">
    <source>
        <dbReference type="RuleBase" id="RU362116"/>
    </source>
</evidence>
<dbReference type="GO" id="GO:0071978">
    <property type="term" value="P:bacterial-type flagellum-dependent swarming motility"/>
    <property type="evidence" value="ECO:0007669"/>
    <property type="project" value="TreeGrafter"/>
</dbReference>
<evidence type="ECO:0000313" key="6">
    <source>
        <dbReference type="EMBL" id="KTD76908.1"/>
    </source>
</evidence>
<reference evidence="6 7" key="1">
    <citation type="submission" date="2015-11" db="EMBL/GenBank/DDBJ databases">
        <title>Genomic analysis of 38 Legionella species identifies large and diverse effector repertoires.</title>
        <authorList>
            <person name="Burstein D."/>
            <person name="Amaro F."/>
            <person name="Zusman T."/>
            <person name="Lifshitz Z."/>
            <person name="Cohen O."/>
            <person name="Gilbert J.A."/>
            <person name="Pupko T."/>
            <person name="Shuman H.A."/>
            <person name="Segal G."/>
        </authorList>
    </citation>
    <scope>NUCLEOTIDE SEQUENCE [LARGE SCALE GENOMIC DNA]</scope>
    <source>
        <strain evidence="6 7">ATCC 49508</strain>
    </source>
</reference>
<dbReference type="NCBIfam" id="TIGR03506">
    <property type="entry name" value="FlgEFG_subfam"/>
    <property type="match status" value="1"/>
</dbReference>
<dbReference type="InterPro" id="IPR037058">
    <property type="entry name" value="Falgellar_hook_FlgE_sf"/>
</dbReference>
<comment type="caution">
    <text evidence="6">The sequence shown here is derived from an EMBL/GenBank/DDBJ whole genome shotgun (WGS) entry which is preliminary data.</text>
</comment>
<dbReference type="PATRIC" id="fig|45076.6.peg.2337"/>
<feature type="domain" description="Flagellar hook protein FlgE D2" evidence="5">
    <location>
        <begin position="112"/>
        <end position="232"/>
    </location>
</feature>